<dbReference type="Proteomes" id="UP001178507">
    <property type="component" value="Unassembled WGS sequence"/>
</dbReference>
<reference evidence="2" key="1">
    <citation type="submission" date="2023-08" db="EMBL/GenBank/DDBJ databases">
        <authorList>
            <person name="Chen Y."/>
            <person name="Shah S."/>
            <person name="Dougan E. K."/>
            <person name="Thang M."/>
            <person name="Chan C."/>
        </authorList>
    </citation>
    <scope>NUCLEOTIDE SEQUENCE</scope>
</reference>
<dbReference type="EMBL" id="CAUJNA010001890">
    <property type="protein sequence ID" value="CAJ1389556.1"/>
    <property type="molecule type" value="Genomic_DNA"/>
</dbReference>
<name>A0AA36MZW4_9DINO</name>
<evidence type="ECO:0000313" key="3">
    <source>
        <dbReference type="Proteomes" id="UP001178507"/>
    </source>
</evidence>
<evidence type="ECO:0000256" key="1">
    <source>
        <dbReference type="SAM" id="SignalP"/>
    </source>
</evidence>
<feature type="chain" id="PRO_5041338095" evidence="1">
    <location>
        <begin position="23"/>
        <end position="627"/>
    </location>
</feature>
<proteinExistence type="predicted"/>
<gene>
    <name evidence="2" type="ORF">EVOR1521_LOCUS15153</name>
</gene>
<organism evidence="2 3">
    <name type="scientific">Effrenium voratum</name>
    <dbReference type="NCBI Taxonomy" id="2562239"/>
    <lineage>
        <taxon>Eukaryota</taxon>
        <taxon>Sar</taxon>
        <taxon>Alveolata</taxon>
        <taxon>Dinophyceae</taxon>
        <taxon>Suessiales</taxon>
        <taxon>Symbiodiniaceae</taxon>
        <taxon>Effrenium</taxon>
    </lineage>
</organism>
<evidence type="ECO:0000313" key="2">
    <source>
        <dbReference type="EMBL" id="CAJ1389556.1"/>
    </source>
</evidence>
<accession>A0AA36MZW4</accession>
<feature type="signal peptide" evidence="1">
    <location>
        <begin position="1"/>
        <end position="22"/>
    </location>
</feature>
<comment type="caution">
    <text evidence="2">The sequence shown here is derived from an EMBL/GenBank/DDBJ whole genome shotgun (WGS) entry which is preliminary data.</text>
</comment>
<protein>
    <submittedName>
        <fullName evidence="2">Uncharacterized protein</fullName>
    </submittedName>
</protein>
<keyword evidence="1" id="KW-0732">Signal</keyword>
<dbReference type="AlphaFoldDB" id="A0AA36MZW4"/>
<sequence>MGSSAARALLSLISAHHLRVSAEVSAGALQAEEAEASDCYAIETASRCCGSGCGWCYREPDQRGICVSWLLWSDTRCHEDAYPGECPAGVPPKDLLRVHEADGSQSRFDVFLRSVALHPTPAAGIGCLYERVILTRAPDQFRLRLGLWEELRSSVQSGRFASWSPLLVANRGLVDGAHRMAAALYLGRKVYIQWAPEGGIVIESEYFDGSPFFQHWEMDTLRRMYQGFMQGSSTSLRQFLQTWDESESHESGAASDCGQVIRIPLVLWPTLEPQFETAVSAMRETMKRYKMGAVDEVADYHFGASFPEMVRAMYASDDIAAEKIEFKLRGMRASLGSDELLNGTTRVVWLLLPSRDTFAKSNGKLAHKGLSEIKESLRGRFKTEVKNYVFDIICHGADNQEQADFIAQILAHWPPQFILGGAFESLRRLSNPSPTACQFKEEEEGGFKAYDLFEALEQWEVPLSEVLVVGSGTFAMLPSKETGQCLPSNRDVDLVLSEEARARLGDRELSQKVEAKPHGFPDHYSHYFHRRGTACNITRAELLQDRGRWTLLRRFPAAGAAGAASDAAEVAHTLRVWRPELHFASLCFRHNERDVKLLHRINAEELLSQAMLRKLPCDVPMEYCLSL</sequence>
<keyword evidence="3" id="KW-1185">Reference proteome</keyword>